<gene>
    <name evidence="3" type="ORF">EDD71_10648</name>
</gene>
<evidence type="ECO:0000259" key="2">
    <source>
        <dbReference type="Pfam" id="PF02272"/>
    </source>
</evidence>
<dbReference type="SUPFAM" id="SSF64182">
    <property type="entry name" value="DHH phosphoesterases"/>
    <property type="match status" value="1"/>
</dbReference>
<dbReference type="EMBL" id="SOAZ01000006">
    <property type="protein sequence ID" value="TDT61564.1"/>
    <property type="molecule type" value="Genomic_DNA"/>
</dbReference>
<organism evidence="3 4">
    <name type="scientific">Fonticella tunisiensis</name>
    <dbReference type="NCBI Taxonomy" id="1096341"/>
    <lineage>
        <taxon>Bacteria</taxon>
        <taxon>Bacillati</taxon>
        <taxon>Bacillota</taxon>
        <taxon>Clostridia</taxon>
        <taxon>Eubacteriales</taxon>
        <taxon>Clostridiaceae</taxon>
        <taxon>Fonticella</taxon>
    </lineage>
</organism>
<dbReference type="GO" id="GO:0003676">
    <property type="term" value="F:nucleic acid binding"/>
    <property type="evidence" value="ECO:0007669"/>
    <property type="project" value="InterPro"/>
</dbReference>
<protein>
    <submittedName>
        <fullName evidence="3">Phosphoesterase RecJ-like protein</fullName>
    </submittedName>
</protein>
<proteinExistence type="predicted"/>
<dbReference type="Proteomes" id="UP000295325">
    <property type="component" value="Unassembled WGS sequence"/>
</dbReference>
<dbReference type="InterPro" id="IPR003156">
    <property type="entry name" value="DHHA1_dom"/>
</dbReference>
<dbReference type="InterPro" id="IPR051319">
    <property type="entry name" value="Oligoribo/pAp-PDE_c-di-AMP_PDE"/>
</dbReference>
<dbReference type="Pfam" id="PF01368">
    <property type="entry name" value="DHH"/>
    <property type="match status" value="1"/>
</dbReference>
<dbReference type="Gene3D" id="3.10.310.30">
    <property type="match status" value="1"/>
</dbReference>
<dbReference type="PANTHER" id="PTHR47618:SF1">
    <property type="entry name" value="BIFUNCTIONAL OLIGORIBONUCLEASE AND PAP PHOSPHATASE NRNA"/>
    <property type="match status" value="1"/>
</dbReference>
<dbReference type="InterPro" id="IPR001667">
    <property type="entry name" value="DDH_dom"/>
</dbReference>
<dbReference type="AlphaFoldDB" id="A0A4R7KSB0"/>
<evidence type="ECO:0000259" key="1">
    <source>
        <dbReference type="Pfam" id="PF01368"/>
    </source>
</evidence>
<evidence type="ECO:0000313" key="3">
    <source>
        <dbReference type="EMBL" id="TDT61564.1"/>
    </source>
</evidence>
<dbReference type="Pfam" id="PF02272">
    <property type="entry name" value="DHHA1"/>
    <property type="match status" value="1"/>
</dbReference>
<dbReference type="InterPro" id="IPR038763">
    <property type="entry name" value="DHH_sf"/>
</dbReference>
<evidence type="ECO:0000313" key="4">
    <source>
        <dbReference type="Proteomes" id="UP000295325"/>
    </source>
</evidence>
<reference evidence="3 4" key="1">
    <citation type="submission" date="2019-03" db="EMBL/GenBank/DDBJ databases">
        <title>Genomic Encyclopedia of Type Strains, Phase IV (KMG-IV): sequencing the most valuable type-strain genomes for metagenomic binning, comparative biology and taxonomic classification.</title>
        <authorList>
            <person name="Goeker M."/>
        </authorList>
    </citation>
    <scope>NUCLEOTIDE SEQUENCE [LARGE SCALE GENOMIC DNA]</scope>
    <source>
        <strain evidence="3 4">DSM 24455</strain>
    </source>
</reference>
<dbReference type="OrthoDB" id="9803668at2"/>
<keyword evidence="4" id="KW-1185">Reference proteome</keyword>
<feature type="domain" description="DDH" evidence="1">
    <location>
        <begin position="15"/>
        <end position="156"/>
    </location>
</feature>
<dbReference type="Gene3D" id="3.90.1640.10">
    <property type="entry name" value="inorganic pyrophosphatase (n-terminal core)"/>
    <property type="match status" value="1"/>
</dbReference>
<dbReference type="PANTHER" id="PTHR47618">
    <property type="entry name" value="BIFUNCTIONAL OLIGORIBONUCLEASE AND PAP PHOSPHATASE NRNA"/>
    <property type="match status" value="1"/>
</dbReference>
<sequence length="322" mass="35513">MIYLRIGEIIKSKDKFAITAHLSPDGDSIGSMLGLYNALKESGKSVDMFIDDNLPYKYSFLPGFNDIKGIENVEGRYSCLFVLDSGDADRTGRCKELIKVSDTVVNIDHHITNNLFGDLNIVDTNSSSVGEMIYQLLKLNGFEISKNVAMCLYTSILTDTGGFKYSNTTSMTFSIAGDLINTGINFTDIYSKVYDVKTLPQVRLMSKVTSTLEMALDNKLALMSLNKEMLEECNASEEDAGEFVNIARDIDSVEVAVFIKELSNGLCRVSLRSKEYIDVRKIAEKFGGGGHIRAAGCTIKGSMTDVKNHIISEVQKAMEGMQ</sequence>
<comment type="caution">
    <text evidence="3">The sequence shown here is derived from an EMBL/GenBank/DDBJ whole genome shotgun (WGS) entry which is preliminary data.</text>
</comment>
<dbReference type="RefSeq" id="WP_133627674.1">
    <property type="nucleotide sequence ID" value="NZ_SOAZ01000006.1"/>
</dbReference>
<name>A0A4R7KSB0_9CLOT</name>
<accession>A0A4R7KSB0</accession>
<feature type="domain" description="DHHA1" evidence="2">
    <location>
        <begin position="234"/>
        <end position="318"/>
    </location>
</feature>